<dbReference type="SUPFAM" id="SSF49777">
    <property type="entry name" value="PEBP-like"/>
    <property type="match status" value="1"/>
</dbReference>
<accession>A0A9P4K203</accession>
<dbReference type="Proteomes" id="UP000800093">
    <property type="component" value="Unassembled WGS sequence"/>
</dbReference>
<proteinExistence type="predicted"/>
<gene>
    <name evidence="2" type="ORF">CC78DRAFT_536291</name>
</gene>
<evidence type="ECO:0008006" key="4">
    <source>
        <dbReference type="Google" id="ProtNLM"/>
    </source>
</evidence>
<dbReference type="Gene3D" id="3.90.280.10">
    <property type="entry name" value="PEBP-like"/>
    <property type="match status" value="1"/>
</dbReference>
<evidence type="ECO:0000313" key="3">
    <source>
        <dbReference type="Proteomes" id="UP000800093"/>
    </source>
</evidence>
<feature type="region of interest" description="Disordered" evidence="1">
    <location>
        <begin position="201"/>
        <end position="221"/>
    </location>
</feature>
<dbReference type="InterPro" id="IPR036610">
    <property type="entry name" value="PEBP-like_sf"/>
</dbReference>
<dbReference type="OrthoDB" id="2506647at2759"/>
<sequence>MSSVRPLSPNRKSRDTVLQRRHYQTIPLPINSIKKYQQFYYAFISSPRFSSIPAKLPLTIYNLHFKSPLTPSESIRLPTATFPTLQSLVFLLDADNSTSPFLLWLAMPPSPFHDQRNNNISLLPHVPPTLPHRYTLLAYQHSPSNSLSRMPEYPTHAIKERTDRISFDLEKYVQKNGLEGPIAETWIVVSEEGDLRGIGAENTEDRTREQMDVKDEKVDERVGGEVPTVRYEGARVDRTMSAIAMKPMLGFEMWM</sequence>
<evidence type="ECO:0000313" key="2">
    <source>
        <dbReference type="EMBL" id="KAF2260626.1"/>
    </source>
</evidence>
<dbReference type="EMBL" id="ML986676">
    <property type="protein sequence ID" value="KAF2260626.1"/>
    <property type="molecule type" value="Genomic_DNA"/>
</dbReference>
<protein>
    <recommendedName>
        <fullName evidence="4">PEBP-like protein</fullName>
    </recommendedName>
</protein>
<keyword evidence="3" id="KW-1185">Reference proteome</keyword>
<reference evidence="3" key="1">
    <citation type="journal article" date="2020" name="Stud. Mycol.">
        <title>101 Dothideomycetes genomes: A test case for predicting lifestyles and emergence of pathogens.</title>
        <authorList>
            <person name="Haridas S."/>
            <person name="Albert R."/>
            <person name="Binder M."/>
            <person name="Bloem J."/>
            <person name="LaButti K."/>
            <person name="Salamov A."/>
            <person name="Andreopoulos B."/>
            <person name="Baker S."/>
            <person name="Barry K."/>
            <person name="Bills G."/>
            <person name="Bluhm B."/>
            <person name="Cannon C."/>
            <person name="Castanera R."/>
            <person name="Culley D."/>
            <person name="Daum C."/>
            <person name="Ezra D."/>
            <person name="Gonzalez J."/>
            <person name="Henrissat B."/>
            <person name="Kuo A."/>
            <person name="Liang C."/>
            <person name="Lipzen A."/>
            <person name="Lutzoni F."/>
            <person name="Magnuson J."/>
            <person name="Mondo S."/>
            <person name="Nolan M."/>
            <person name="Ohm R."/>
            <person name="Pangilinan J."/>
            <person name="Park H.-J."/>
            <person name="Ramirez L."/>
            <person name="Alfaro M."/>
            <person name="Sun H."/>
            <person name="Tritt A."/>
            <person name="Yoshinaga Y."/>
            <person name="Zwiers L.-H."/>
            <person name="Turgeon B."/>
            <person name="Goodwin S."/>
            <person name="Spatafora J."/>
            <person name="Crous P."/>
            <person name="Grigoriev I."/>
        </authorList>
    </citation>
    <scope>NUCLEOTIDE SEQUENCE [LARGE SCALE GENOMIC DNA]</scope>
    <source>
        <strain evidence="3">CBS 304.66</strain>
    </source>
</reference>
<dbReference type="AlphaFoldDB" id="A0A9P4K203"/>
<comment type="caution">
    <text evidence="2">The sequence shown here is derived from an EMBL/GenBank/DDBJ whole genome shotgun (WGS) entry which is preliminary data.</text>
</comment>
<evidence type="ECO:0000256" key="1">
    <source>
        <dbReference type="SAM" id="MobiDB-lite"/>
    </source>
</evidence>
<feature type="compositionally biased region" description="Basic and acidic residues" evidence="1">
    <location>
        <begin position="203"/>
        <end position="221"/>
    </location>
</feature>
<organism evidence="2 3">
    <name type="scientific">Lojkania enalia</name>
    <dbReference type="NCBI Taxonomy" id="147567"/>
    <lineage>
        <taxon>Eukaryota</taxon>
        <taxon>Fungi</taxon>
        <taxon>Dikarya</taxon>
        <taxon>Ascomycota</taxon>
        <taxon>Pezizomycotina</taxon>
        <taxon>Dothideomycetes</taxon>
        <taxon>Pleosporomycetidae</taxon>
        <taxon>Pleosporales</taxon>
        <taxon>Pleosporales incertae sedis</taxon>
        <taxon>Lojkania</taxon>
    </lineage>
</organism>
<name>A0A9P4K203_9PLEO</name>